<keyword evidence="1 3" id="KW-0238">DNA-binding</keyword>
<dbReference type="CDD" id="cd00383">
    <property type="entry name" value="trans_reg_C"/>
    <property type="match status" value="1"/>
</dbReference>
<keyword evidence="2" id="KW-0597">Phosphoprotein</keyword>
<evidence type="ECO:0000256" key="2">
    <source>
        <dbReference type="PROSITE-ProRule" id="PRU00169"/>
    </source>
</evidence>
<accession>A0A124HBF1</accession>
<dbReference type="InterPro" id="IPR001867">
    <property type="entry name" value="OmpR/PhoB-type_DNA-bd"/>
</dbReference>
<feature type="modified residue" description="4-aspartylphosphate" evidence="2">
    <location>
        <position position="51"/>
    </location>
</feature>
<evidence type="ECO:0000313" key="6">
    <source>
        <dbReference type="EMBL" id="KUM91102.1"/>
    </source>
</evidence>
<keyword evidence="7" id="KW-1185">Reference proteome</keyword>
<dbReference type="Pfam" id="PF00072">
    <property type="entry name" value="Response_reg"/>
    <property type="match status" value="1"/>
</dbReference>
<dbReference type="PANTHER" id="PTHR48111:SF36">
    <property type="entry name" value="TRANSCRIPTIONAL REGULATORY PROTEIN CUTR"/>
    <property type="match status" value="1"/>
</dbReference>
<comment type="caution">
    <text evidence="6">The sequence shown here is derived from an EMBL/GenBank/DDBJ whole genome shotgun (WGS) entry which is preliminary data.</text>
</comment>
<dbReference type="GO" id="GO:0032993">
    <property type="term" value="C:protein-DNA complex"/>
    <property type="evidence" value="ECO:0007669"/>
    <property type="project" value="TreeGrafter"/>
</dbReference>
<organism evidence="6 7">
    <name type="scientific">Streptomyces cellostaticus</name>
    <dbReference type="NCBI Taxonomy" id="67285"/>
    <lineage>
        <taxon>Bacteria</taxon>
        <taxon>Bacillati</taxon>
        <taxon>Actinomycetota</taxon>
        <taxon>Actinomycetes</taxon>
        <taxon>Kitasatosporales</taxon>
        <taxon>Streptomycetaceae</taxon>
        <taxon>Streptomyces</taxon>
    </lineage>
</organism>
<dbReference type="GO" id="GO:0000156">
    <property type="term" value="F:phosphorelay response regulator activity"/>
    <property type="evidence" value="ECO:0007669"/>
    <property type="project" value="TreeGrafter"/>
</dbReference>
<dbReference type="Pfam" id="PF00486">
    <property type="entry name" value="Trans_reg_C"/>
    <property type="match status" value="1"/>
</dbReference>
<proteinExistence type="predicted"/>
<dbReference type="InterPro" id="IPR001789">
    <property type="entry name" value="Sig_transdc_resp-reg_receiver"/>
</dbReference>
<dbReference type="EMBL" id="LMWL01000084">
    <property type="protein sequence ID" value="KUM91102.1"/>
    <property type="molecule type" value="Genomic_DNA"/>
</dbReference>
<feature type="DNA-binding region" description="OmpR/PhoB-type" evidence="3">
    <location>
        <begin position="124"/>
        <end position="219"/>
    </location>
</feature>
<dbReference type="Gene3D" id="3.40.50.2300">
    <property type="match status" value="1"/>
</dbReference>
<dbReference type="Proteomes" id="UP000054241">
    <property type="component" value="Unassembled WGS sequence"/>
</dbReference>
<dbReference type="OrthoDB" id="9802426at2"/>
<dbReference type="PROSITE" id="PS50110">
    <property type="entry name" value="RESPONSE_REGULATORY"/>
    <property type="match status" value="1"/>
</dbReference>
<dbReference type="GO" id="GO:0006355">
    <property type="term" value="P:regulation of DNA-templated transcription"/>
    <property type="evidence" value="ECO:0007669"/>
    <property type="project" value="InterPro"/>
</dbReference>
<dbReference type="AlphaFoldDB" id="A0A124HBF1"/>
<dbReference type="InterPro" id="IPR036388">
    <property type="entry name" value="WH-like_DNA-bd_sf"/>
</dbReference>
<protein>
    <submittedName>
        <fullName evidence="6">Two-component system response regulator</fullName>
    </submittedName>
</protein>
<dbReference type="GO" id="GO:0005829">
    <property type="term" value="C:cytosol"/>
    <property type="evidence" value="ECO:0007669"/>
    <property type="project" value="TreeGrafter"/>
</dbReference>
<dbReference type="SMART" id="SM00448">
    <property type="entry name" value="REC"/>
    <property type="match status" value="1"/>
</dbReference>
<sequence length="231" mass="24653">MRVLVVEDDRELGRVVLSGLRSAGFAVDLADRLAEADLKLAVSAYDCLVVDRGLPDGDGLVLVRGLRRAGARVPVLMLTAMDAVAERVAGFDEGADDYVVKPFAFAELAARVGALCRRAEQPRPPVAMVGDLEVDLARRRVRRSGVLLTLTAKEFAVLELLVARVGQVVPRTDLIECCWDEMAEPMSNVVDAVIAQLRRKLGAPAVIGTVRGVGFVIDAGEGPVTGGPVDR</sequence>
<dbReference type="SUPFAM" id="SSF52172">
    <property type="entry name" value="CheY-like"/>
    <property type="match status" value="1"/>
</dbReference>
<dbReference type="GO" id="GO:0000976">
    <property type="term" value="F:transcription cis-regulatory region binding"/>
    <property type="evidence" value="ECO:0007669"/>
    <property type="project" value="TreeGrafter"/>
</dbReference>
<evidence type="ECO:0000313" key="7">
    <source>
        <dbReference type="Proteomes" id="UP000054241"/>
    </source>
</evidence>
<reference evidence="6 7" key="1">
    <citation type="submission" date="2015-10" db="EMBL/GenBank/DDBJ databases">
        <title>Draft genome sequence of Streptomyces cellostaticus DSM 40189, type strain for the species Streptomyces cellostaticus.</title>
        <authorList>
            <person name="Ruckert C."/>
            <person name="Winkler A."/>
            <person name="Kalinowski J."/>
            <person name="Kampfer P."/>
            <person name="Glaeser S."/>
        </authorList>
    </citation>
    <scope>NUCLEOTIDE SEQUENCE [LARGE SCALE GENOMIC DNA]</scope>
    <source>
        <strain evidence="6 7">DSM 40189</strain>
    </source>
</reference>
<evidence type="ECO:0000259" key="4">
    <source>
        <dbReference type="PROSITE" id="PS50110"/>
    </source>
</evidence>
<gene>
    <name evidence="6" type="ORF">AQI88_38640</name>
</gene>
<dbReference type="InterPro" id="IPR039420">
    <property type="entry name" value="WalR-like"/>
</dbReference>
<evidence type="ECO:0000256" key="1">
    <source>
        <dbReference type="ARBA" id="ARBA00023125"/>
    </source>
</evidence>
<feature type="domain" description="OmpR/PhoB-type" evidence="5">
    <location>
        <begin position="124"/>
        <end position="219"/>
    </location>
</feature>
<dbReference type="Gene3D" id="1.10.10.10">
    <property type="entry name" value="Winged helix-like DNA-binding domain superfamily/Winged helix DNA-binding domain"/>
    <property type="match status" value="1"/>
</dbReference>
<dbReference type="PANTHER" id="PTHR48111">
    <property type="entry name" value="REGULATOR OF RPOS"/>
    <property type="match status" value="1"/>
</dbReference>
<dbReference type="RefSeq" id="WP_067009514.1">
    <property type="nucleotide sequence ID" value="NZ_BNDU01000002.1"/>
</dbReference>
<dbReference type="Gene3D" id="6.10.250.690">
    <property type="match status" value="1"/>
</dbReference>
<evidence type="ECO:0000259" key="5">
    <source>
        <dbReference type="PROSITE" id="PS51755"/>
    </source>
</evidence>
<feature type="domain" description="Response regulatory" evidence="4">
    <location>
        <begin position="2"/>
        <end position="116"/>
    </location>
</feature>
<dbReference type="STRING" id="67285.AQI88_38640"/>
<evidence type="ECO:0000256" key="3">
    <source>
        <dbReference type="PROSITE-ProRule" id="PRU01091"/>
    </source>
</evidence>
<dbReference type="PROSITE" id="PS51755">
    <property type="entry name" value="OMPR_PHOB"/>
    <property type="match status" value="1"/>
</dbReference>
<dbReference type="InterPro" id="IPR011006">
    <property type="entry name" value="CheY-like_superfamily"/>
</dbReference>
<name>A0A124HBF1_9ACTN</name>
<dbReference type="SMART" id="SM00862">
    <property type="entry name" value="Trans_reg_C"/>
    <property type="match status" value="1"/>
</dbReference>